<name>A0A378HZS8_9GAMM</name>
<keyword evidence="2" id="KW-1185">Reference proteome</keyword>
<protein>
    <submittedName>
        <fullName evidence="1">Uncharacterized protein</fullName>
    </submittedName>
</protein>
<reference evidence="1 2" key="1">
    <citation type="submission" date="2018-06" db="EMBL/GenBank/DDBJ databases">
        <authorList>
            <consortium name="Pathogen Informatics"/>
            <person name="Doyle S."/>
        </authorList>
    </citation>
    <scope>NUCLEOTIDE SEQUENCE [LARGE SCALE GENOMIC DNA]</scope>
    <source>
        <strain evidence="1 2">NCTC13315</strain>
    </source>
</reference>
<dbReference type="RefSeq" id="WP_115301682.1">
    <property type="nucleotide sequence ID" value="NZ_CAAAHO010000006.1"/>
</dbReference>
<proteinExistence type="predicted"/>
<dbReference type="AlphaFoldDB" id="A0A378HZS8"/>
<dbReference type="Proteomes" id="UP000254968">
    <property type="component" value="Unassembled WGS sequence"/>
</dbReference>
<dbReference type="OrthoDB" id="5654215at2"/>
<gene>
    <name evidence="1" type="ORF">NCTC13315_00416</name>
</gene>
<accession>A0A378HZS8</accession>
<sequence length="373" mass="42493">MAASPNIFDFLHHTAGISQNEALDFIYPKSALLPPEEFVGQLMDFLKNANEKSIEQLNVLIFHMKYIIPLQSMMATEPTFNQVLLGGLSKNDLLAIQDALRDKENGEIVKRQLSNILINQTYSSIPDLLLRQTHQAAKQIESIKKEYEELKRQAQDSPPVIYQVFSKNPTSDMGLSFPSFAEAEKHILNSNDKPDFFIVEIQAEKPQDLNDARQDFVSNGLKNSWPNNQINSVTSFTQGIKEKRHYNPSGSDNVARAIKQLDTMIDRLQQTNWLFKLIETVTGRHGLTDKKIQALTEIRNQVIVQKKDIEDKTISLRQVLDNGLQTRLEDKQESKTHTIKRLLNEQRFGFSNNAAVTTEMVDELVEGIKPSMK</sequence>
<dbReference type="EMBL" id="UGNV01000001">
    <property type="protein sequence ID" value="STX27895.1"/>
    <property type="molecule type" value="Genomic_DNA"/>
</dbReference>
<organism evidence="1 2">
    <name type="scientific">Legionella beliardensis</name>
    <dbReference type="NCBI Taxonomy" id="91822"/>
    <lineage>
        <taxon>Bacteria</taxon>
        <taxon>Pseudomonadati</taxon>
        <taxon>Pseudomonadota</taxon>
        <taxon>Gammaproteobacteria</taxon>
        <taxon>Legionellales</taxon>
        <taxon>Legionellaceae</taxon>
        <taxon>Legionella</taxon>
    </lineage>
</organism>
<evidence type="ECO:0000313" key="1">
    <source>
        <dbReference type="EMBL" id="STX27895.1"/>
    </source>
</evidence>
<evidence type="ECO:0000313" key="2">
    <source>
        <dbReference type="Proteomes" id="UP000254968"/>
    </source>
</evidence>